<sequence>MRQTPQETPIPNRKTTKSTSDQFRKLRVAMRNRKKGWASRSLSRDGAVCTSRGRQQVSRWPGGRQRQKCAGFHEPKVKGPGAQRITGCHDCDWSRCLIWACFFVAKRWFREKIESWRQWAIRGRGGTSEAREGELERRRWVRTGPERGREGREERAEFGW</sequence>
<reference evidence="2 3" key="1">
    <citation type="submission" date="2014-04" db="EMBL/GenBank/DDBJ databases">
        <authorList>
            <consortium name="DOE Joint Genome Institute"/>
            <person name="Kuo A."/>
            <person name="Girlanda M."/>
            <person name="Perotto S."/>
            <person name="Kohler A."/>
            <person name="Nagy L.G."/>
            <person name="Floudas D."/>
            <person name="Copeland A."/>
            <person name="Barry K.W."/>
            <person name="Cichocki N."/>
            <person name="Veneault-Fourrey C."/>
            <person name="LaButti K."/>
            <person name="Lindquist E.A."/>
            <person name="Lipzen A."/>
            <person name="Lundell T."/>
            <person name="Morin E."/>
            <person name="Murat C."/>
            <person name="Sun H."/>
            <person name="Tunlid A."/>
            <person name="Henrissat B."/>
            <person name="Grigoriev I.V."/>
            <person name="Hibbett D.S."/>
            <person name="Martin F."/>
            <person name="Nordberg H.P."/>
            <person name="Cantor M.N."/>
            <person name="Hua S.X."/>
        </authorList>
    </citation>
    <scope>NUCLEOTIDE SEQUENCE [LARGE SCALE GENOMIC DNA]</scope>
    <source>
        <strain evidence="2 3">MUT 4182</strain>
    </source>
</reference>
<name>A0A0C3LGP3_9AGAM</name>
<gene>
    <name evidence="2" type="ORF">M407DRAFT_204878</name>
</gene>
<dbReference type="EMBL" id="KN822950">
    <property type="protein sequence ID" value="KIO33143.1"/>
    <property type="molecule type" value="Genomic_DNA"/>
</dbReference>
<protein>
    <submittedName>
        <fullName evidence="2">Uncharacterized protein</fullName>
    </submittedName>
</protein>
<feature type="region of interest" description="Disordered" evidence="1">
    <location>
        <begin position="1"/>
        <end position="22"/>
    </location>
</feature>
<accession>A0A0C3LGP3</accession>
<keyword evidence="3" id="KW-1185">Reference proteome</keyword>
<evidence type="ECO:0000313" key="3">
    <source>
        <dbReference type="Proteomes" id="UP000054248"/>
    </source>
</evidence>
<organism evidence="2 3">
    <name type="scientific">Tulasnella calospora MUT 4182</name>
    <dbReference type="NCBI Taxonomy" id="1051891"/>
    <lineage>
        <taxon>Eukaryota</taxon>
        <taxon>Fungi</taxon>
        <taxon>Dikarya</taxon>
        <taxon>Basidiomycota</taxon>
        <taxon>Agaricomycotina</taxon>
        <taxon>Agaricomycetes</taxon>
        <taxon>Cantharellales</taxon>
        <taxon>Tulasnellaceae</taxon>
        <taxon>Tulasnella</taxon>
    </lineage>
</organism>
<reference evidence="3" key="2">
    <citation type="submission" date="2015-01" db="EMBL/GenBank/DDBJ databases">
        <title>Evolutionary Origins and Diversification of the Mycorrhizal Mutualists.</title>
        <authorList>
            <consortium name="DOE Joint Genome Institute"/>
            <consortium name="Mycorrhizal Genomics Consortium"/>
            <person name="Kohler A."/>
            <person name="Kuo A."/>
            <person name="Nagy L.G."/>
            <person name="Floudas D."/>
            <person name="Copeland A."/>
            <person name="Barry K.W."/>
            <person name="Cichocki N."/>
            <person name="Veneault-Fourrey C."/>
            <person name="LaButti K."/>
            <person name="Lindquist E.A."/>
            <person name="Lipzen A."/>
            <person name="Lundell T."/>
            <person name="Morin E."/>
            <person name="Murat C."/>
            <person name="Riley R."/>
            <person name="Ohm R."/>
            <person name="Sun H."/>
            <person name="Tunlid A."/>
            <person name="Henrissat B."/>
            <person name="Grigoriev I.V."/>
            <person name="Hibbett D.S."/>
            <person name="Martin F."/>
        </authorList>
    </citation>
    <scope>NUCLEOTIDE SEQUENCE [LARGE SCALE GENOMIC DNA]</scope>
    <source>
        <strain evidence="3">MUT 4182</strain>
    </source>
</reference>
<evidence type="ECO:0000313" key="2">
    <source>
        <dbReference type="EMBL" id="KIO33143.1"/>
    </source>
</evidence>
<dbReference type="Proteomes" id="UP000054248">
    <property type="component" value="Unassembled WGS sequence"/>
</dbReference>
<evidence type="ECO:0000256" key="1">
    <source>
        <dbReference type="SAM" id="MobiDB-lite"/>
    </source>
</evidence>
<proteinExistence type="predicted"/>
<dbReference type="AlphaFoldDB" id="A0A0C3LGP3"/>
<dbReference type="HOGENOM" id="CLU_1653445_0_0_1"/>